<dbReference type="EMBL" id="CP031700">
    <property type="protein sequence ID" value="QEY26492.1"/>
    <property type="molecule type" value="Genomic_DNA"/>
</dbReference>
<keyword evidence="1" id="KW-0812">Transmembrane</keyword>
<dbReference type="KEGG" id="nzl:D0T92_08090"/>
<keyword evidence="1" id="KW-0472">Membrane</keyword>
<evidence type="ECO:0000313" key="3">
    <source>
        <dbReference type="Proteomes" id="UP000325713"/>
    </source>
</evidence>
<keyword evidence="1" id="KW-1133">Transmembrane helix</keyword>
<proteinExistence type="predicted"/>
<protein>
    <submittedName>
        <fullName evidence="2">Uncharacterized protein</fullName>
    </submittedName>
</protein>
<gene>
    <name evidence="2" type="ORF">D0T92_08090</name>
</gene>
<feature type="transmembrane region" description="Helical" evidence="1">
    <location>
        <begin position="24"/>
        <end position="43"/>
    </location>
</feature>
<keyword evidence="3" id="KW-1185">Reference proteome</keyword>
<dbReference type="Proteomes" id="UP000325713">
    <property type="component" value="Chromosome"/>
</dbReference>
<reference evidence="2 3" key="1">
    <citation type="submission" date="2018-08" db="EMBL/GenBank/DDBJ databases">
        <title>Neisseria zalophi ATCC BAA-2455 complete genome.</title>
        <authorList>
            <person name="Veseli I.A."/>
            <person name="Buttler R."/>
            <person name="Mascarenhas dos Santos A.C."/>
            <person name="Pombert J.-F."/>
        </authorList>
    </citation>
    <scope>NUCLEOTIDE SEQUENCE [LARGE SCALE GENOMIC DNA]</scope>
    <source>
        <strain evidence="2 3">ATCC BAA-2455</strain>
    </source>
</reference>
<evidence type="ECO:0000256" key="1">
    <source>
        <dbReference type="SAM" id="Phobius"/>
    </source>
</evidence>
<evidence type="ECO:0000313" key="2">
    <source>
        <dbReference type="EMBL" id="QEY26492.1"/>
    </source>
</evidence>
<accession>A0A5J6Q002</accession>
<name>A0A5J6Q002_9NEIS</name>
<dbReference type="AlphaFoldDB" id="A0A5J6Q002"/>
<sequence length="68" mass="7910">MAKSYASIFYKNRKHIYIKTKNNLIYAIVFNNQVISFIILTFIQPGRLKTISDGLTSHPFGYDKNHIC</sequence>
<organism evidence="2 3">
    <name type="scientific">Neisseria zalophi</name>
    <dbReference type="NCBI Taxonomy" id="640030"/>
    <lineage>
        <taxon>Bacteria</taxon>
        <taxon>Pseudomonadati</taxon>
        <taxon>Pseudomonadota</taxon>
        <taxon>Betaproteobacteria</taxon>
        <taxon>Neisseriales</taxon>
        <taxon>Neisseriaceae</taxon>
        <taxon>Neisseria</taxon>
    </lineage>
</organism>